<dbReference type="SUPFAM" id="SSF109993">
    <property type="entry name" value="VPS9 domain"/>
    <property type="match status" value="1"/>
</dbReference>
<name>A0A3R7CM26_APHAT</name>
<sequence>MASLEQSLMDLDALERDSLLLPLHHPHHHHRHLHLRHSADDDDAFFKALPPAKAPANNDATSPATTEPASNDPSHAATSASKPVYSNYSYSSSSVVDDKGRRVRSVRRRYEDANGRLKAVHEREVDGKTLVTTWNRATKDDAGTHDTICSDGAVDDFEALWKDTPFAKAHQVGEALPPSDQTNFVGAAELPPPPVTTSLFTKARQAVHCAICNDVVDTRKPTSPPTCACVACKCVVHRRCLSRWHEQDTSTRHRETRLLLPLCSVADKALRTPSLSSSPSNPTNDLHLLEHLHLDPTLPATPLHHPPHTVPPSSNLAYVYVQRYAPYVAGGILLGGAAIFGMPAVALTGLGVGISGHTWTQRRQVPTTATNLASHRRPRAEDSDWARRICWDLKQSSTGTDSSYKQDAALLRRYHNHKIDNPTSDDIYRLLYHLFASRDELVGRINSALCDAFRTRANSTLPALVRDAQVYVGHVLAVTLTTYPALSSSEDAVVQATEAVERLVYSDIYPLVLDAFRRAYARHDATLIAHSLARLSHVTYPYGKLQALGDTFRMMCSAAEAGLAIAPSADTLLPMTVDLIVDGCGVMLDFVAQLAFVSTLTKGGGRGMEGYALTTFHAALRALAAIDVQVRL</sequence>
<evidence type="ECO:0000313" key="3">
    <source>
        <dbReference type="EMBL" id="RHZ30373.1"/>
    </source>
</evidence>
<dbReference type="Proteomes" id="UP000285430">
    <property type="component" value="Unassembled WGS sequence"/>
</dbReference>
<dbReference type="VEuPathDB" id="FungiDB:H257_05255"/>
<comment type="caution">
    <text evidence="3">The sequence shown here is derived from an EMBL/GenBank/DDBJ whole genome shotgun (WGS) entry which is preliminary data.</text>
</comment>
<dbReference type="InterPro" id="IPR003123">
    <property type="entry name" value="VPS9"/>
</dbReference>
<organism evidence="3 4">
    <name type="scientific">Aphanomyces astaci</name>
    <name type="common">Crayfish plague agent</name>
    <dbReference type="NCBI Taxonomy" id="112090"/>
    <lineage>
        <taxon>Eukaryota</taxon>
        <taxon>Sar</taxon>
        <taxon>Stramenopiles</taxon>
        <taxon>Oomycota</taxon>
        <taxon>Saprolegniomycetes</taxon>
        <taxon>Saprolegniales</taxon>
        <taxon>Verrucalvaceae</taxon>
        <taxon>Aphanomyces</taxon>
    </lineage>
</organism>
<feature type="compositionally biased region" description="Polar residues" evidence="1">
    <location>
        <begin position="61"/>
        <end position="81"/>
    </location>
</feature>
<evidence type="ECO:0000256" key="1">
    <source>
        <dbReference type="SAM" id="MobiDB-lite"/>
    </source>
</evidence>
<reference evidence="3 4" key="1">
    <citation type="submission" date="2018-08" db="EMBL/GenBank/DDBJ databases">
        <title>Aphanomyces genome sequencing and annotation.</title>
        <authorList>
            <person name="Minardi D."/>
            <person name="Oidtmann B."/>
            <person name="Van Der Giezen M."/>
            <person name="Studholme D.J."/>
        </authorList>
    </citation>
    <scope>NUCLEOTIDE SEQUENCE [LARGE SCALE GENOMIC DNA]</scope>
    <source>
        <strain evidence="3 4">Da</strain>
    </source>
</reference>
<feature type="compositionally biased region" description="Low complexity" evidence="1">
    <location>
        <begin position="48"/>
        <end position="60"/>
    </location>
</feature>
<dbReference type="CDD" id="cd16448">
    <property type="entry name" value="RING-H2"/>
    <property type="match status" value="1"/>
</dbReference>
<dbReference type="Gene3D" id="3.30.40.10">
    <property type="entry name" value="Zinc/RING finger domain, C3HC4 (zinc finger)"/>
    <property type="match status" value="1"/>
</dbReference>
<protein>
    <recommendedName>
        <fullName evidence="2">VPS9 domain-containing protein</fullName>
    </recommendedName>
</protein>
<evidence type="ECO:0000313" key="4">
    <source>
        <dbReference type="Proteomes" id="UP000285430"/>
    </source>
</evidence>
<dbReference type="Gene3D" id="1.20.1050.80">
    <property type="entry name" value="VPS9 domain"/>
    <property type="match status" value="1"/>
</dbReference>
<gene>
    <name evidence="3" type="ORF">DYB37_011795</name>
</gene>
<dbReference type="InterPro" id="IPR013083">
    <property type="entry name" value="Znf_RING/FYVE/PHD"/>
</dbReference>
<evidence type="ECO:0000259" key="2">
    <source>
        <dbReference type="PROSITE" id="PS51205"/>
    </source>
</evidence>
<proteinExistence type="predicted"/>
<accession>A0A3R7CM26</accession>
<dbReference type="AlphaFoldDB" id="A0A3R7CM26"/>
<feature type="region of interest" description="Disordered" evidence="1">
    <location>
        <begin position="48"/>
        <end position="82"/>
    </location>
</feature>
<dbReference type="InterPro" id="IPR037191">
    <property type="entry name" value="VPS9_dom_sf"/>
</dbReference>
<dbReference type="Pfam" id="PF02204">
    <property type="entry name" value="VPS9"/>
    <property type="match status" value="1"/>
</dbReference>
<dbReference type="PROSITE" id="PS51205">
    <property type="entry name" value="VPS9"/>
    <property type="match status" value="1"/>
</dbReference>
<dbReference type="EMBL" id="QUTH01001481">
    <property type="protein sequence ID" value="RHZ30373.1"/>
    <property type="molecule type" value="Genomic_DNA"/>
</dbReference>
<feature type="domain" description="VPS9" evidence="2">
    <location>
        <begin position="488"/>
        <end position="632"/>
    </location>
</feature>